<organism evidence="9 10">
    <name type="scientific">Linum trigynum</name>
    <dbReference type="NCBI Taxonomy" id="586398"/>
    <lineage>
        <taxon>Eukaryota</taxon>
        <taxon>Viridiplantae</taxon>
        <taxon>Streptophyta</taxon>
        <taxon>Embryophyta</taxon>
        <taxon>Tracheophyta</taxon>
        <taxon>Spermatophyta</taxon>
        <taxon>Magnoliopsida</taxon>
        <taxon>eudicotyledons</taxon>
        <taxon>Gunneridae</taxon>
        <taxon>Pentapetalae</taxon>
        <taxon>rosids</taxon>
        <taxon>fabids</taxon>
        <taxon>Malpighiales</taxon>
        <taxon>Linaceae</taxon>
        <taxon>Linum</taxon>
    </lineage>
</organism>
<keyword evidence="6 7" id="KW-0408">Iron</keyword>
<feature type="domain" description="Fe2OG dioxygenase" evidence="8">
    <location>
        <begin position="212"/>
        <end position="327"/>
    </location>
</feature>
<evidence type="ECO:0000256" key="1">
    <source>
        <dbReference type="ARBA" id="ARBA00001961"/>
    </source>
</evidence>
<dbReference type="EMBL" id="OZ034820">
    <property type="protein sequence ID" value="CAL1403528.1"/>
    <property type="molecule type" value="Genomic_DNA"/>
</dbReference>
<name>A0AAV2G0W0_9ROSI</name>
<keyword evidence="4" id="KW-0223">Dioxygenase</keyword>
<dbReference type="InterPro" id="IPR027443">
    <property type="entry name" value="IPNS-like_sf"/>
</dbReference>
<dbReference type="PANTHER" id="PTHR10209">
    <property type="entry name" value="OXIDOREDUCTASE, 2OG-FE II OXYGENASE FAMILY PROTEIN"/>
    <property type="match status" value="1"/>
</dbReference>
<evidence type="ECO:0000256" key="3">
    <source>
        <dbReference type="ARBA" id="ARBA00022723"/>
    </source>
</evidence>
<dbReference type="SUPFAM" id="SSF51197">
    <property type="entry name" value="Clavaminate synthase-like"/>
    <property type="match status" value="1"/>
</dbReference>
<evidence type="ECO:0000256" key="6">
    <source>
        <dbReference type="ARBA" id="ARBA00023004"/>
    </source>
</evidence>
<dbReference type="Pfam" id="PF03171">
    <property type="entry name" value="2OG-FeII_Oxy"/>
    <property type="match status" value="1"/>
</dbReference>
<dbReference type="InterPro" id="IPR005123">
    <property type="entry name" value="Oxoglu/Fe-dep_dioxygenase_dom"/>
</dbReference>
<sequence length="377" mass="41377">MSPATAVAATSEVTDFVVHKANGLKGLVDSGLATTLPPQYIQPPTERLESIKIATSASIPIIDVSNWDDPSVLDSISEAASKWGFFQIVNHGIPSQVLSRVVDAAHAFYAQSNEERRKYWKGSSLSDTVFYSTSFSPQAEQVLEWKDFLIFQYLKGDGEDDEPVGSEFWPLVCRDQVLDYVKSAEPVIKKLAEVLLKKLNVKDVNTEIQRCLSGSPRVALNYYPKCPNPELAAGVGRHSDISTITMLLQDDTGGLYVREIKEEDEEEEEEEGEGGFWIPVPPVEGAIVVNVGDAMQIMSNGVYKSVEHRAFPNKTGSRVSVPIFVGPAGDAVIGVLPEVLEGGEKKAAYKSVLYSDYTAHFFSKGHDGKRTLDFARI</sequence>
<evidence type="ECO:0000256" key="4">
    <source>
        <dbReference type="ARBA" id="ARBA00022964"/>
    </source>
</evidence>
<dbReference type="GO" id="GO:0009805">
    <property type="term" value="P:coumarin biosynthetic process"/>
    <property type="evidence" value="ECO:0007669"/>
    <property type="project" value="UniProtKB-ARBA"/>
</dbReference>
<dbReference type="Proteomes" id="UP001497516">
    <property type="component" value="Chromosome 7"/>
</dbReference>
<keyword evidence="10" id="KW-1185">Reference proteome</keyword>
<keyword evidence="5 7" id="KW-0560">Oxidoreductase</keyword>
<comment type="cofactor">
    <cofactor evidence="1">
        <name>L-ascorbate</name>
        <dbReference type="ChEBI" id="CHEBI:38290"/>
    </cofactor>
</comment>
<dbReference type="PANTHER" id="PTHR10209:SF591">
    <property type="entry name" value="2OG-FE(II) OXYGENASE FAMILY OXIDOREDUCTASE"/>
    <property type="match status" value="1"/>
</dbReference>
<gene>
    <name evidence="9" type="ORF">LTRI10_LOCUS43453</name>
</gene>
<evidence type="ECO:0000259" key="8">
    <source>
        <dbReference type="PROSITE" id="PS51471"/>
    </source>
</evidence>
<dbReference type="InterPro" id="IPR026992">
    <property type="entry name" value="DIOX_N"/>
</dbReference>
<dbReference type="InterPro" id="IPR044861">
    <property type="entry name" value="IPNS-like_FE2OG_OXY"/>
</dbReference>
<evidence type="ECO:0000313" key="9">
    <source>
        <dbReference type="EMBL" id="CAL1403528.1"/>
    </source>
</evidence>
<comment type="similarity">
    <text evidence="2 7">Belongs to the iron/ascorbate-dependent oxidoreductase family.</text>
</comment>
<dbReference type="GO" id="GO:0046872">
    <property type="term" value="F:metal ion binding"/>
    <property type="evidence" value="ECO:0007669"/>
    <property type="project" value="UniProtKB-KW"/>
</dbReference>
<dbReference type="GO" id="GO:0051213">
    <property type="term" value="F:dioxygenase activity"/>
    <property type="evidence" value="ECO:0007669"/>
    <property type="project" value="UniProtKB-KW"/>
</dbReference>
<proteinExistence type="inferred from homology"/>
<dbReference type="PROSITE" id="PS51471">
    <property type="entry name" value="FE2OG_OXY"/>
    <property type="match status" value="1"/>
</dbReference>
<dbReference type="Pfam" id="PF14226">
    <property type="entry name" value="DIOX_N"/>
    <property type="match status" value="1"/>
</dbReference>
<protein>
    <recommendedName>
        <fullName evidence="8">Fe2OG dioxygenase domain-containing protein</fullName>
    </recommendedName>
</protein>
<dbReference type="Gene3D" id="2.60.120.330">
    <property type="entry name" value="B-lactam Antibiotic, Isopenicillin N Synthase, Chain"/>
    <property type="match status" value="1"/>
</dbReference>
<evidence type="ECO:0000256" key="5">
    <source>
        <dbReference type="ARBA" id="ARBA00023002"/>
    </source>
</evidence>
<dbReference type="FunFam" id="2.60.120.330:FF:000023">
    <property type="entry name" value="Feruloyl CoA ortho-hydroxylase 1"/>
    <property type="match status" value="1"/>
</dbReference>
<reference evidence="9 10" key="1">
    <citation type="submission" date="2024-04" db="EMBL/GenBank/DDBJ databases">
        <authorList>
            <person name="Fracassetti M."/>
        </authorList>
    </citation>
    <scope>NUCLEOTIDE SEQUENCE [LARGE SCALE GENOMIC DNA]</scope>
</reference>
<evidence type="ECO:0000256" key="7">
    <source>
        <dbReference type="RuleBase" id="RU003682"/>
    </source>
</evidence>
<accession>A0AAV2G0W0</accession>
<keyword evidence="3 7" id="KW-0479">Metal-binding</keyword>
<dbReference type="AlphaFoldDB" id="A0AAV2G0W0"/>
<evidence type="ECO:0000256" key="2">
    <source>
        <dbReference type="ARBA" id="ARBA00008056"/>
    </source>
</evidence>
<evidence type="ECO:0000313" key="10">
    <source>
        <dbReference type="Proteomes" id="UP001497516"/>
    </source>
</evidence>